<comment type="subcellular location">
    <subcellularLocation>
        <location evidence="1">Membrane</location>
        <topology evidence="1">Multi-pass membrane protein</topology>
    </subcellularLocation>
</comment>
<keyword evidence="4 7" id="KW-0812">Transmembrane</keyword>
<dbReference type="PANTHER" id="PTHR13018">
    <property type="entry name" value="PROBABLE MEMBRANE PROTEIN DUF221-RELATED"/>
    <property type="match status" value="1"/>
</dbReference>
<dbReference type="OMA" id="VMEYAFT"/>
<dbReference type="GO" id="GO:0005886">
    <property type="term" value="C:plasma membrane"/>
    <property type="evidence" value="ECO:0007669"/>
    <property type="project" value="TreeGrafter"/>
</dbReference>
<evidence type="ECO:0000256" key="2">
    <source>
        <dbReference type="ARBA" id="ARBA00007779"/>
    </source>
</evidence>
<feature type="transmembrane region" description="Helical" evidence="7">
    <location>
        <begin position="396"/>
        <end position="417"/>
    </location>
</feature>
<name>A0A137PAY6_CONC2</name>
<evidence type="ECO:0000259" key="9">
    <source>
        <dbReference type="Pfam" id="PF13967"/>
    </source>
</evidence>
<proteinExistence type="inferred from homology"/>
<evidence type="ECO:0000256" key="7">
    <source>
        <dbReference type="SAM" id="Phobius"/>
    </source>
</evidence>
<evidence type="ECO:0000256" key="4">
    <source>
        <dbReference type="ARBA" id="ARBA00022692"/>
    </source>
</evidence>
<dbReference type="AlphaFoldDB" id="A0A137PAY6"/>
<evidence type="ECO:0000256" key="3">
    <source>
        <dbReference type="ARBA" id="ARBA00022448"/>
    </source>
</evidence>
<protein>
    <submittedName>
        <fullName evidence="11">DUF221-domain-containing protein</fullName>
    </submittedName>
</protein>
<evidence type="ECO:0000259" key="8">
    <source>
        <dbReference type="Pfam" id="PF02714"/>
    </source>
</evidence>
<evidence type="ECO:0000313" key="11">
    <source>
        <dbReference type="EMBL" id="KXN72091.1"/>
    </source>
</evidence>
<dbReference type="STRING" id="796925.A0A137PAY6"/>
<feature type="transmembrane region" description="Helical" evidence="7">
    <location>
        <begin position="34"/>
        <end position="56"/>
    </location>
</feature>
<evidence type="ECO:0000256" key="1">
    <source>
        <dbReference type="ARBA" id="ARBA00004141"/>
    </source>
</evidence>
<feature type="transmembrane region" description="Helical" evidence="7">
    <location>
        <begin position="349"/>
        <end position="369"/>
    </location>
</feature>
<dbReference type="InterPro" id="IPR032880">
    <property type="entry name" value="CSC1/OSCA1-like_N"/>
</dbReference>
<organism evidence="11 12">
    <name type="scientific">Conidiobolus coronatus (strain ATCC 28846 / CBS 209.66 / NRRL 28638)</name>
    <name type="common">Delacroixia coronata</name>
    <dbReference type="NCBI Taxonomy" id="796925"/>
    <lineage>
        <taxon>Eukaryota</taxon>
        <taxon>Fungi</taxon>
        <taxon>Fungi incertae sedis</taxon>
        <taxon>Zoopagomycota</taxon>
        <taxon>Entomophthoromycotina</taxon>
        <taxon>Entomophthoromycetes</taxon>
        <taxon>Entomophthorales</taxon>
        <taxon>Ancylistaceae</taxon>
        <taxon>Conidiobolus</taxon>
    </lineage>
</organism>
<evidence type="ECO:0000313" key="12">
    <source>
        <dbReference type="Proteomes" id="UP000070444"/>
    </source>
</evidence>
<keyword evidence="12" id="KW-1185">Reference proteome</keyword>
<keyword evidence="3" id="KW-0813">Transport</keyword>
<accession>A0A137PAY6</accession>
<feature type="domain" description="CSC1/OSCA1-like cytosolic" evidence="10">
    <location>
        <begin position="127"/>
        <end position="291"/>
    </location>
</feature>
<dbReference type="EMBL" id="KQ964460">
    <property type="protein sequence ID" value="KXN72091.1"/>
    <property type="molecule type" value="Genomic_DNA"/>
</dbReference>
<dbReference type="Pfam" id="PF14703">
    <property type="entry name" value="PHM7_cyt"/>
    <property type="match status" value="1"/>
</dbReference>
<keyword evidence="6 7" id="KW-0472">Membrane</keyword>
<dbReference type="InterPro" id="IPR003864">
    <property type="entry name" value="CSC1/OSCA1-like_7TM"/>
</dbReference>
<keyword evidence="5 7" id="KW-1133">Transmembrane helix</keyword>
<feature type="transmembrane region" description="Helical" evidence="7">
    <location>
        <begin position="83"/>
        <end position="105"/>
    </location>
</feature>
<feature type="domain" description="CSC1/OSCA1-like N-terminal transmembrane" evidence="9">
    <location>
        <begin position="3"/>
        <end position="103"/>
    </location>
</feature>
<sequence>MNTGWFAWVKITILANNEDILHMAGLDGYMFIKFLRWMMILFGSFSILANIVITPINATGGSDLYGLDSLTSSNINMDAFDRYWAHCLLAYFFIAATVYVCVRLMREYIKRKRSYLSDPSYCNKPHARTLFVGSIPAKLQNTEQLAKIFGVYPGGITHITINRSTKKLDRLIKKRDDIHNKMELAETQYIIACNKAGEKVTRPAHRTGYFGFSGPRVDSIDYYRVQLALMNAEIHHWRKQYETFPPQKSAFIIFNNHIAAHMAAQTVVSHRFLHMDPRHVDVQPKDMIWENLNLTPLELMVRGAVGEVLGVMVGAFWFFPVGIVNAAANLSKLQSLPGFEWIGEMNVKFLSFLQSILPIIAISLLNKLVPKMYCRISKYQGVPRKSDIELSVMHKYYWFTVITFIIGSTVFGSVASIEENFKRISKNSIEIFNIFATILPPNSTFFIAYIILKALNAAAQEILSPKDLVIRQLTTYLFASTPRTKLTLSKLKEAEWGTLWADQTIIYTIGAVYCTIAPIVSLFITMYFGIFLFVYKYQMLFVYDTEITQSNGLFFVKSIDQIFSGIYL</sequence>
<dbReference type="Proteomes" id="UP000070444">
    <property type="component" value="Unassembled WGS sequence"/>
</dbReference>
<reference evidence="11 12" key="1">
    <citation type="journal article" date="2015" name="Genome Biol. Evol.">
        <title>Phylogenomic analyses indicate that early fungi evolved digesting cell walls of algal ancestors of land plants.</title>
        <authorList>
            <person name="Chang Y."/>
            <person name="Wang S."/>
            <person name="Sekimoto S."/>
            <person name="Aerts A.L."/>
            <person name="Choi C."/>
            <person name="Clum A."/>
            <person name="LaButti K.M."/>
            <person name="Lindquist E.A."/>
            <person name="Yee Ngan C."/>
            <person name="Ohm R.A."/>
            <person name="Salamov A.A."/>
            <person name="Grigoriev I.V."/>
            <person name="Spatafora J.W."/>
            <person name="Berbee M.L."/>
        </authorList>
    </citation>
    <scope>NUCLEOTIDE SEQUENCE [LARGE SCALE GENOMIC DNA]</scope>
    <source>
        <strain evidence="11 12">NRRL 28638</strain>
    </source>
</reference>
<feature type="transmembrane region" description="Helical" evidence="7">
    <location>
        <begin position="308"/>
        <end position="329"/>
    </location>
</feature>
<dbReference type="PANTHER" id="PTHR13018:SF139">
    <property type="entry name" value="PHOSPHATE METABOLISM PROTEIN 7"/>
    <property type="match status" value="1"/>
</dbReference>
<feature type="non-terminal residue" evidence="11">
    <location>
        <position position="568"/>
    </location>
</feature>
<gene>
    <name evidence="11" type="ORF">CONCODRAFT_37413</name>
</gene>
<feature type="transmembrane region" description="Helical" evidence="7">
    <location>
        <begin position="505"/>
        <end position="535"/>
    </location>
</feature>
<dbReference type="OrthoDB" id="1076608at2759"/>
<dbReference type="Pfam" id="PF02714">
    <property type="entry name" value="RSN1_7TM"/>
    <property type="match status" value="1"/>
</dbReference>
<dbReference type="Pfam" id="PF13967">
    <property type="entry name" value="RSN1_TM"/>
    <property type="match status" value="1"/>
</dbReference>
<feature type="domain" description="CSC1/OSCA1-like 7TM region" evidence="8">
    <location>
        <begin position="306"/>
        <end position="568"/>
    </location>
</feature>
<dbReference type="InterPro" id="IPR027815">
    <property type="entry name" value="CSC1/OSCA1-like_cyt"/>
</dbReference>
<evidence type="ECO:0000256" key="5">
    <source>
        <dbReference type="ARBA" id="ARBA00022989"/>
    </source>
</evidence>
<dbReference type="InterPro" id="IPR045122">
    <property type="entry name" value="Csc1-like"/>
</dbReference>
<evidence type="ECO:0000259" key="10">
    <source>
        <dbReference type="Pfam" id="PF14703"/>
    </source>
</evidence>
<dbReference type="GO" id="GO:0005227">
    <property type="term" value="F:calcium-activated cation channel activity"/>
    <property type="evidence" value="ECO:0007669"/>
    <property type="project" value="InterPro"/>
</dbReference>
<evidence type="ECO:0000256" key="6">
    <source>
        <dbReference type="ARBA" id="ARBA00023136"/>
    </source>
</evidence>
<comment type="similarity">
    <text evidence="2">Belongs to the CSC1 (TC 1.A.17) family.</text>
</comment>